<dbReference type="InterPro" id="IPR036890">
    <property type="entry name" value="HATPase_C_sf"/>
</dbReference>
<feature type="signal peptide" evidence="10">
    <location>
        <begin position="1"/>
        <end position="20"/>
    </location>
</feature>
<dbReference type="RefSeq" id="WP_084373787.1">
    <property type="nucleotide sequence ID" value="NZ_FWYF01000003.1"/>
</dbReference>
<dbReference type="Proteomes" id="UP000192472">
    <property type="component" value="Unassembled WGS sequence"/>
</dbReference>
<evidence type="ECO:0000259" key="12">
    <source>
        <dbReference type="Pfam" id="PF13581"/>
    </source>
</evidence>
<evidence type="ECO:0000256" key="9">
    <source>
        <dbReference type="SAM" id="Coils"/>
    </source>
</evidence>
<dbReference type="InterPro" id="IPR011495">
    <property type="entry name" value="Sig_transdc_His_kin_sub2_dim/P"/>
</dbReference>
<keyword evidence="9" id="KW-0175">Coiled coil</keyword>
<sequence>MNRTFWLMIIFLTHWRIAMAQTSEFDSLYRMLDQPLGDSVKGYVLDELSYVWFYSNLDSSLTYAKKSLQTFESLDLEKGIAQAYTSIAVAYHYKNNWDSAEANYQKAKSFKEAIGDEVGIAGSLNNLGVLYMDKGDLEAAANQFLTSLKLKENLGDSAGMASGNANLGLILRKQGNHEGALSYYSKALRILLQLNSKKSLPTIYLNIGSLYNYKLDYDSGLYYNRKTLDIARELNSVRYIGESYVNLSNSFLGLEALDSGIYYIDEAVEIFRSNADTVNLCKALIAASSIRFENREYKSALDAALEVKKLNKERNPDLEVDYYFSLAKSYEGLGQMDEAYESLLSAYSAKDSLLNKSLNETIANLTAQYESEKKERQILALERDKIETDLNLAQSNNQKNVLLLASALILGVSILIYRLYRVKVKSEGQIAKSLAEKETLLKEIHHRVKNNLQVVSSLLSMQSRFIKDEEALGAVNEGQSRVQSMALIHQKLYMENNLSGVKAKEYIEDLTEILKESYQTGIDVDFEYVVDDLTIDVDTIIPIGLILNELICNALKHAFTPGSKGIVSIKLQEKNEELVLEVSDNGIGSNGETSSESFGIVLIESLASKLKARLEVIADHGTSTVLHITKYKLA</sequence>
<keyword evidence="4" id="KW-0808">Transferase</keyword>
<dbReference type="SMART" id="SM00028">
    <property type="entry name" value="TPR"/>
    <property type="match status" value="6"/>
</dbReference>
<evidence type="ECO:0000256" key="8">
    <source>
        <dbReference type="PROSITE-ProRule" id="PRU00339"/>
    </source>
</evidence>
<feature type="domain" description="Signal transduction histidine kinase subgroup 2 dimerisation and phosphoacceptor" evidence="11">
    <location>
        <begin position="443"/>
        <end position="518"/>
    </location>
</feature>
<keyword evidence="7" id="KW-0067">ATP-binding</keyword>
<evidence type="ECO:0000256" key="10">
    <source>
        <dbReference type="SAM" id="SignalP"/>
    </source>
</evidence>
<reference evidence="13 14" key="1">
    <citation type="submission" date="2017-04" db="EMBL/GenBank/DDBJ databases">
        <authorList>
            <person name="Afonso C.L."/>
            <person name="Miller P.J."/>
            <person name="Scott M.A."/>
            <person name="Spackman E."/>
            <person name="Goraichik I."/>
            <person name="Dimitrov K.M."/>
            <person name="Suarez D.L."/>
            <person name="Swayne D.E."/>
        </authorList>
    </citation>
    <scope>NUCLEOTIDE SEQUENCE [LARGE SCALE GENOMIC DNA]</scope>
    <source>
        <strain evidence="13 14">DSM 26133</strain>
    </source>
</reference>
<dbReference type="Gene3D" id="3.30.565.10">
    <property type="entry name" value="Histidine kinase-like ATPase, C-terminal domain"/>
    <property type="match status" value="1"/>
</dbReference>
<dbReference type="Pfam" id="PF13181">
    <property type="entry name" value="TPR_8"/>
    <property type="match status" value="1"/>
</dbReference>
<gene>
    <name evidence="13" type="ORF">SAMN04488029_3151</name>
</gene>
<feature type="chain" id="PRO_5012574309" description="histidine kinase" evidence="10">
    <location>
        <begin position="21"/>
        <end position="634"/>
    </location>
</feature>
<keyword evidence="8" id="KW-0802">TPR repeat</keyword>
<evidence type="ECO:0000313" key="13">
    <source>
        <dbReference type="EMBL" id="SMD36936.1"/>
    </source>
</evidence>
<keyword evidence="10" id="KW-0732">Signal</keyword>
<dbReference type="PANTHER" id="PTHR41523:SF8">
    <property type="entry name" value="ETHYLENE RESPONSE SENSOR PROTEIN"/>
    <property type="match status" value="1"/>
</dbReference>
<dbReference type="Gene3D" id="3.30.450.20">
    <property type="entry name" value="PAS domain"/>
    <property type="match status" value="1"/>
</dbReference>
<keyword evidence="3" id="KW-0597">Phosphoprotein</keyword>
<dbReference type="PROSITE" id="PS50005">
    <property type="entry name" value="TPR"/>
    <property type="match status" value="1"/>
</dbReference>
<dbReference type="Gene3D" id="1.25.40.10">
    <property type="entry name" value="Tetratricopeptide repeat domain"/>
    <property type="match status" value="2"/>
</dbReference>
<evidence type="ECO:0000259" key="11">
    <source>
        <dbReference type="Pfam" id="PF07568"/>
    </source>
</evidence>
<evidence type="ECO:0000256" key="7">
    <source>
        <dbReference type="ARBA" id="ARBA00022840"/>
    </source>
</evidence>
<dbReference type="STRING" id="692418.SAMN04488029_3151"/>
<dbReference type="PANTHER" id="PTHR41523">
    <property type="entry name" value="TWO-COMPONENT SYSTEM SENSOR PROTEIN"/>
    <property type="match status" value="1"/>
</dbReference>
<keyword evidence="14" id="KW-1185">Reference proteome</keyword>
<dbReference type="InterPro" id="IPR003594">
    <property type="entry name" value="HATPase_dom"/>
</dbReference>
<dbReference type="Pfam" id="PF13581">
    <property type="entry name" value="HATPase_c_2"/>
    <property type="match status" value="1"/>
</dbReference>
<dbReference type="SUPFAM" id="SSF48452">
    <property type="entry name" value="TPR-like"/>
    <property type="match status" value="2"/>
</dbReference>
<comment type="catalytic activity">
    <reaction evidence="1">
        <text>ATP + protein L-histidine = ADP + protein N-phospho-L-histidine.</text>
        <dbReference type="EC" id="2.7.13.3"/>
    </reaction>
</comment>
<feature type="repeat" description="TPR" evidence="8">
    <location>
        <begin position="121"/>
        <end position="154"/>
    </location>
</feature>
<dbReference type="OrthoDB" id="9767435at2"/>
<dbReference type="EC" id="2.7.13.3" evidence="2"/>
<evidence type="ECO:0000313" key="14">
    <source>
        <dbReference type="Proteomes" id="UP000192472"/>
    </source>
</evidence>
<dbReference type="InterPro" id="IPR011990">
    <property type="entry name" value="TPR-like_helical_dom_sf"/>
</dbReference>
<dbReference type="SUPFAM" id="SSF55874">
    <property type="entry name" value="ATPase domain of HSP90 chaperone/DNA topoisomerase II/histidine kinase"/>
    <property type="match status" value="1"/>
</dbReference>
<dbReference type="GO" id="GO:0004673">
    <property type="term" value="F:protein histidine kinase activity"/>
    <property type="evidence" value="ECO:0007669"/>
    <property type="project" value="UniProtKB-EC"/>
</dbReference>
<dbReference type="GO" id="GO:0005524">
    <property type="term" value="F:ATP binding"/>
    <property type="evidence" value="ECO:0007669"/>
    <property type="project" value="UniProtKB-KW"/>
</dbReference>
<name>A0A1W2GKY7_REIFA</name>
<evidence type="ECO:0000256" key="4">
    <source>
        <dbReference type="ARBA" id="ARBA00022679"/>
    </source>
</evidence>
<dbReference type="Pfam" id="PF07568">
    <property type="entry name" value="HisKA_2"/>
    <property type="match status" value="1"/>
</dbReference>
<feature type="coiled-coil region" evidence="9">
    <location>
        <begin position="355"/>
        <end position="382"/>
    </location>
</feature>
<evidence type="ECO:0000256" key="1">
    <source>
        <dbReference type="ARBA" id="ARBA00000085"/>
    </source>
</evidence>
<evidence type="ECO:0000256" key="5">
    <source>
        <dbReference type="ARBA" id="ARBA00022741"/>
    </source>
</evidence>
<organism evidence="13 14">
    <name type="scientific">Reichenbachiella faecimaris</name>
    <dbReference type="NCBI Taxonomy" id="692418"/>
    <lineage>
        <taxon>Bacteria</taxon>
        <taxon>Pseudomonadati</taxon>
        <taxon>Bacteroidota</taxon>
        <taxon>Cytophagia</taxon>
        <taxon>Cytophagales</taxon>
        <taxon>Reichenbachiellaceae</taxon>
        <taxon>Reichenbachiella</taxon>
    </lineage>
</organism>
<dbReference type="InterPro" id="IPR019734">
    <property type="entry name" value="TPR_rpt"/>
</dbReference>
<feature type="domain" description="Histidine kinase/HSP90-like ATPase" evidence="12">
    <location>
        <begin position="534"/>
        <end position="613"/>
    </location>
</feature>
<keyword evidence="6 13" id="KW-0418">Kinase</keyword>
<protein>
    <recommendedName>
        <fullName evidence="2">histidine kinase</fullName>
        <ecNumber evidence="2">2.7.13.3</ecNumber>
    </recommendedName>
</protein>
<accession>A0A1W2GKY7</accession>
<keyword evidence="5" id="KW-0547">Nucleotide-binding</keyword>
<evidence type="ECO:0000256" key="2">
    <source>
        <dbReference type="ARBA" id="ARBA00012438"/>
    </source>
</evidence>
<dbReference type="EMBL" id="FWYF01000003">
    <property type="protein sequence ID" value="SMD36936.1"/>
    <property type="molecule type" value="Genomic_DNA"/>
</dbReference>
<dbReference type="AlphaFoldDB" id="A0A1W2GKY7"/>
<proteinExistence type="predicted"/>
<evidence type="ECO:0000256" key="6">
    <source>
        <dbReference type="ARBA" id="ARBA00022777"/>
    </source>
</evidence>
<dbReference type="Pfam" id="PF13424">
    <property type="entry name" value="TPR_12"/>
    <property type="match status" value="1"/>
</dbReference>
<evidence type="ECO:0000256" key="3">
    <source>
        <dbReference type="ARBA" id="ARBA00022553"/>
    </source>
</evidence>